<dbReference type="PANTHER" id="PTHR31272">
    <property type="entry name" value="CYTOCHROME C-TYPE BIOGENESIS PROTEIN HI_1454-RELATED"/>
    <property type="match status" value="1"/>
</dbReference>
<dbReference type="Proteomes" id="UP001500795">
    <property type="component" value="Unassembled WGS sequence"/>
</dbReference>
<feature type="transmembrane region" description="Helical" evidence="7">
    <location>
        <begin position="74"/>
        <end position="92"/>
    </location>
</feature>
<dbReference type="RefSeq" id="WP_344954387.1">
    <property type="nucleotide sequence ID" value="NZ_BAABCX010000001.1"/>
</dbReference>
<dbReference type="PANTHER" id="PTHR31272:SF9">
    <property type="entry name" value="BLL1027 PROTEIN"/>
    <property type="match status" value="1"/>
</dbReference>
<keyword evidence="5 7" id="KW-1133">Transmembrane helix</keyword>
<comment type="similarity">
    <text evidence="2">Belongs to the DsbD family.</text>
</comment>
<accession>A0ABP6V4K8</accession>
<evidence type="ECO:0000259" key="8">
    <source>
        <dbReference type="Pfam" id="PF02683"/>
    </source>
</evidence>
<organism evidence="9 10">
    <name type="scientific">Zobellella aerophila</name>
    <dbReference type="NCBI Taxonomy" id="870480"/>
    <lineage>
        <taxon>Bacteria</taxon>
        <taxon>Pseudomonadati</taxon>
        <taxon>Pseudomonadota</taxon>
        <taxon>Gammaproteobacteria</taxon>
        <taxon>Aeromonadales</taxon>
        <taxon>Aeromonadaceae</taxon>
        <taxon>Zobellella</taxon>
    </lineage>
</organism>
<feature type="transmembrane region" description="Helical" evidence="7">
    <location>
        <begin position="157"/>
        <end position="182"/>
    </location>
</feature>
<keyword evidence="6 7" id="KW-0472">Membrane</keyword>
<feature type="domain" description="Cytochrome C biogenesis protein transmembrane" evidence="8">
    <location>
        <begin position="7"/>
        <end position="184"/>
    </location>
</feature>
<evidence type="ECO:0000256" key="3">
    <source>
        <dbReference type="ARBA" id="ARBA00022692"/>
    </source>
</evidence>
<feature type="transmembrane region" description="Helical" evidence="7">
    <location>
        <begin position="126"/>
        <end position="151"/>
    </location>
</feature>
<keyword evidence="10" id="KW-1185">Reference proteome</keyword>
<evidence type="ECO:0000256" key="2">
    <source>
        <dbReference type="ARBA" id="ARBA00006143"/>
    </source>
</evidence>
<proteinExistence type="inferred from homology"/>
<feature type="transmembrane region" description="Helical" evidence="7">
    <location>
        <begin position="43"/>
        <end position="68"/>
    </location>
</feature>
<evidence type="ECO:0000256" key="4">
    <source>
        <dbReference type="ARBA" id="ARBA00022748"/>
    </source>
</evidence>
<comment type="caution">
    <text evidence="9">The sequence shown here is derived from an EMBL/GenBank/DDBJ whole genome shotgun (WGS) entry which is preliminary data.</text>
</comment>
<evidence type="ECO:0000313" key="9">
    <source>
        <dbReference type="EMBL" id="GAA3528815.1"/>
    </source>
</evidence>
<dbReference type="InterPro" id="IPR051790">
    <property type="entry name" value="Cytochrome_c-biogenesis_DsbD"/>
</dbReference>
<evidence type="ECO:0000256" key="1">
    <source>
        <dbReference type="ARBA" id="ARBA00004141"/>
    </source>
</evidence>
<evidence type="ECO:0000256" key="6">
    <source>
        <dbReference type="ARBA" id="ARBA00023136"/>
    </source>
</evidence>
<dbReference type="Pfam" id="PF02683">
    <property type="entry name" value="DsbD_TM"/>
    <property type="match status" value="1"/>
</dbReference>
<gene>
    <name evidence="9" type="ORF">GCM10022394_04990</name>
</gene>
<feature type="transmembrane region" description="Helical" evidence="7">
    <location>
        <begin position="203"/>
        <end position="219"/>
    </location>
</feature>
<protein>
    <submittedName>
        <fullName evidence="9">Cytochrome c biogenesis CcdA family protein</fullName>
    </submittedName>
</protein>
<dbReference type="EMBL" id="BAABCX010000001">
    <property type="protein sequence ID" value="GAA3528815.1"/>
    <property type="molecule type" value="Genomic_DNA"/>
</dbReference>
<keyword evidence="3 7" id="KW-0812">Transmembrane</keyword>
<dbReference type="InterPro" id="IPR003834">
    <property type="entry name" value="Cyt_c_assmbl_TM_dom"/>
</dbReference>
<feature type="transmembrane region" description="Helical" evidence="7">
    <location>
        <begin position="6"/>
        <end position="31"/>
    </location>
</feature>
<sequence length="242" mass="25112">MDIGITLLSFSLLAGLLTTLSPCVLPLLPVVAASAMARQRLGLFALALGLALSFTLVGTAIASFGLALGLEGQGVRLGAALLMLLAACWLLSGRLQNWFSTRTARLGERGQALLGGFHPDGNRGQLLVGALLGVVWTPCVGPTLGAAIVLAGQGHSLGAVTLVMLVFSLGAVVPLIGIGLLSRAQFVRGRERFLSLGRGGRKVMGGSLLVVALLVLTGLDKRLEGWLLSLSPAWLLELTTRF</sequence>
<evidence type="ECO:0000256" key="7">
    <source>
        <dbReference type="SAM" id="Phobius"/>
    </source>
</evidence>
<evidence type="ECO:0000313" key="10">
    <source>
        <dbReference type="Proteomes" id="UP001500795"/>
    </source>
</evidence>
<reference evidence="10" key="1">
    <citation type="journal article" date="2019" name="Int. J. Syst. Evol. Microbiol.">
        <title>The Global Catalogue of Microorganisms (GCM) 10K type strain sequencing project: providing services to taxonomists for standard genome sequencing and annotation.</title>
        <authorList>
            <consortium name="The Broad Institute Genomics Platform"/>
            <consortium name="The Broad Institute Genome Sequencing Center for Infectious Disease"/>
            <person name="Wu L."/>
            <person name="Ma J."/>
        </authorList>
    </citation>
    <scope>NUCLEOTIDE SEQUENCE [LARGE SCALE GENOMIC DNA]</scope>
    <source>
        <strain evidence="10">JCM 17110</strain>
    </source>
</reference>
<evidence type="ECO:0000256" key="5">
    <source>
        <dbReference type="ARBA" id="ARBA00022989"/>
    </source>
</evidence>
<name>A0ABP6V4K8_9GAMM</name>
<comment type="subcellular location">
    <subcellularLocation>
        <location evidence="1">Membrane</location>
        <topology evidence="1">Multi-pass membrane protein</topology>
    </subcellularLocation>
</comment>
<keyword evidence="4" id="KW-0201">Cytochrome c-type biogenesis</keyword>